<proteinExistence type="predicted"/>
<dbReference type="Proteomes" id="UP000262524">
    <property type="component" value="Unassembled WGS sequence"/>
</dbReference>
<name>A0A374MXC7_9FIRM</name>
<accession>A0A374MXC7</accession>
<sequence>MLYAFVTWIYDKLTGKDHKLRYYTPDGKIRGKTLSRLGILAEDWDVSPEVLHELEDMIDARLKELDNQNL</sequence>
<gene>
    <name evidence="1" type="ORF">DXD91_15545</name>
</gene>
<dbReference type="AlphaFoldDB" id="A0A374MXC7"/>
<protein>
    <submittedName>
        <fullName evidence="1">Uncharacterized protein</fullName>
    </submittedName>
</protein>
<comment type="caution">
    <text evidence="1">The sequence shown here is derived from an EMBL/GenBank/DDBJ whole genome shotgun (WGS) entry which is preliminary data.</text>
</comment>
<organism evidence="1 2">
    <name type="scientific">Anaerobutyricum hallii</name>
    <dbReference type="NCBI Taxonomy" id="39488"/>
    <lineage>
        <taxon>Bacteria</taxon>
        <taxon>Bacillati</taxon>
        <taxon>Bacillota</taxon>
        <taxon>Clostridia</taxon>
        <taxon>Lachnospirales</taxon>
        <taxon>Lachnospiraceae</taxon>
        <taxon>Anaerobutyricum</taxon>
    </lineage>
</organism>
<evidence type="ECO:0000313" key="1">
    <source>
        <dbReference type="EMBL" id="RGI76101.1"/>
    </source>
</evidence>
<dbReference type="RefSeq" id="WP_117983754.1">
    <property type="nucleotide sequence ID" value="NZ_QSOE01000198.1"/>
</dbReference>
<evidence type="ECO:0000313" key="2">
    <source>
        <dbReference type="Proteomes" id="UP000262524"/>
    </source>
</evidence>
<dbReference type="EMBL" id="QSOE01000198">
    <property type="protein sequence ID" value="RGI76101.1"/>
    <property type="molecule type" value="Genomic_DNA"/>
</dbReference>
<reference evidence="1 2" key="1">
    <citation type="submission" date="2018-08" db="EMBL/GenBank/DDBJ databases">
        <title>A genome reference for cultivated species of the human gut microbiota.</title>
        <authorList>
            <person name="Zou Y."/>
            <person name="Xue W."/>
            <person name="Luo G."/>
        </authorList>
    </citation>
    <scope>NUCLEOTIDE SEQUENCE [LARGE SCALE GENOMIC DNA]</scope>
    <source>
        <strain evidence="1 2">TM10-1AC</strain>
    </source>
</reference>